<evidence type="ECO:0000256" key="1">
    <source>
        <dbReference type="SAM" id="MobiDB-lite"/>
    </source>
</evidence>
<comment type="caution">
    <text evidence="2">The sequence shown here is derived from an EMBL/GenBank/DDBJ whole genome shotgun (WGS) entry which is preliminary data.</text>
</comment>
<feature type="compositionally biased region" description="Low complexity" evidence="1">
    <location>
        <begin position="92"/>
        <end position="117"/>
    </location>
</feature>
<evidence type="ECO:0000313" key="3">
    <source>
        <dbReference type="Proteomes" id="UP000827133"/>
    </source>
</evidence>
<dbReference type="RefSeq" id="XP_044683945.1">
    <property type="nucleotide sequence ID" value="XM_044822612.1"/>
</dbReference>
<dbReference type="KEGG" id="fmu:J7337_004927"/>
<dbReference type="AlphaFoldDB" id="A0A9P8DNV5"/>
<protein>
    <submittedName>
        <fullName evidence="2">Uncharacterized protein</fullName>
    </submittedName>
</protein>
<organism evidence="2 3">
    <name type="scientific">Fusarium musae</name>
    <dbReference type="NCBI Taxonomy" id="1042133"/>
    <lineage>
        <taxon>Eukaryota</taxon>
        <taxon>Fungi</taxon>
        <taxon>Dikarya</taxon>
        <taxon>Ascomycota</taxon>
        <taxon>Pezizomycotina</taxon>
        <taxon>Sordariomycetes</taxon>
        <taxon>Hypocreomycetidae</taxon>
        <taxon>Hypocreales</taxon>
        <taxon>Nectriaceae</taxon>
        <taxon>Fusarium</taxon>
    </lineage>
</organism>
<gene>
    <name evidence="2" type="ORF">J7337_004927</name>
</gene>
<dbReference type="EMBL" id="JAHBCI010000003">
    <property type="protein sequence ID" value="KAG9504946.1"/>
    <property type="molecule type" value="Genomic_DNA"/>
</dbReference>
<dbReference type="Proteomes" id="UP000827133">
    <property type="component" value="Unassembled WGS sequence"/>
</dbReference>
<reference evidence="2" key="1">
    <citation type="journal article" date="2021" name="Mol. Plant Microbe Interact.">
        <title>Telomere to telomere genome assembly of Fusarium musae F31, causal agent of crown rot disease of banana.</title>
        <authorList>
            <person name="Degradi L."/>
            <person name="Tava V."/>
            <person name="Kunova A."/>
            <person name="Cortesi P."/>
            <person name="Saracchi M."/>
            <person name="Pasquali M."/>
        </authorList>
    </citation>
    <scope>NUCLEOTIDE SEQUENCE</scope>
    <source>
        <strain evidence="2">F31</strain>
    </source>
</reference>
<accession>A0A9P8DNV5</accession>
<sequence>MGNYVFLGNVFRSTLPRALLPVVALMGGANQDLIAQTTSVHLSRSQPTCRSAEAAQNPAEATGVACGAGSGGPGARIPGADEDGDTQLNDEGSPSGASGSSGGSDSNSNGSGDNASGRNGGSSDGSGQDNASGNGDS</sequence>
<name>A0A9P8DNV5_9HYPO</name>
<dbReference type="GeneID" id="68312783"/>
<feature type="compositionally biased region" description="Low complexity" evidence="1">
    <location>
        <begin position="125"/>
        <end position="137"/>
    </location>
</feature>
<keyword evidence="3" id="KW-1185">Reference proteome</keyword>
<feature type="region of interest" description="Disordered" evidence="1">
    <location>
        <begin position="43"/>
        <end position="137"/>
    </location>
</feature>
<evidence type="ECO:0000313" key="2">
    <source>
        <dbReference type="EMBL" id="KAG9504946.1"/>
    </source>
</evidence>
<proteinExistence type="predicted"/>